<name>A0ABU7BQ66_9TELE</name>
<accession>A0ABU7BQ66</accession>
<reference evidence="1 2" key="1">
    <citation type="submission" date="2021-07" db="EMBL/GenBank/DDBJ databases">
        <authorList>
            <person name="Palmer J.M."/>
        </authorList>
    </citation>
    <scope>NUCLEOTIDE SEQUENCE [LARGE SCALE GENOMIC DNA]</scope>
    <source>
        <strain evidence="1 2">AT_MEX2019</strain>
        <tissue evidence="1">Muscle</tissue>
    </source>
</reference>
<organism evidence="1 2">
    <name type="scientific">Ataeniobius toweri</name>
    <dbReference type="NCBI Taxonomy" id="208326"/>
    <lineage>
        <taxon>Eukaryota</taxon>
        <taxon>Metazoa</taxon>
        <taxon>Chordata</taxon>
        <taxon>Craniata</taxon>
        <taxon>Vertebrata</taxon>
        <taxon>Euteleostomi</taxon>
        <taxon>Actinopterygii</taxon>
        <taxon>Neopterygii</taxon>
        <taxon>Teleostei</taxon>
        <taxon>Neoteleostei</taxon>
        <taxon>Acanthomorphata</taxon>
        <taxon>Ovalentaria</taxon>
        <taxon>Atherinomorphae</taxon>
        <taxon>Cyprinodontiformes</taxon>
        <taxon>Goodeidae</taxon>
        <taxon>Ataeniobius</taxon>
    </lineage>
</organism>
<sequence>MEILGVISYYPTEMKLGLYMLEPSCCQNLNTSAKTADEAAVGAETMAGGGADAWEDAAASSFANTFRCPGSPIWKSIKKRRKVIALIKCTSSIEQEWMEEHCKSGASLHLTSFPLLLPSQ</sequence>
<protein>
    <submittedName>
        <fullName evidence="1">Uncharacterized protein</fullName>
    </submittedName>
</protein>
<evidence type="ECO:0000313" key="2">
    <source>
        <dbReference type="Proteomes" id="UP001345963"/>
    </source>
</evidence>
<dbReference type="Proteomes" id="UP001345963">
    <property type="component" value="Unassembled WGS sequence"/>
</dbReference>
<dbReference type="EMBL" id="JAHUTI010059985">
    <property type="protein sequence ID" value="MED6251559.1"/>
    <property type="molecule type" value="Genomic_DNA"/>
</dbReference>
<keyword evidence="2" id="KW-1185">Reference proteome</keyword>
<gene>
    <name evidence="1" type="ORF">ATANTOWER_032717</name>
</gene>
<comment type="caution">
    <text evidence="1">The sequence shown here is derived from an EMBL/GenBank/DDBJ whole genome shotgun (WGS) entry which is preliminary data.</text>
</comment>
<evidence type="ECO:0000313" key="1">
    <source>
        <dbReference type="EMBL" id="MED6251559.1"/>
    </source>
</evidence>
<proteinExistence type="predicted"/>